<dbReference type="EMBL" id="NIRI02000013">
    <property type="protein sequence ID" value="KAG5453185.1"/>
    <property type="molecule type" value="Genomic_DNA"/>
</dbReference>
<protein>
    <submittedName>
        <fullName evidence="1">Uncharacterized protein</fullName>
    </submittedName>
</protein>
<keyword evidence="2" id="KW-1185">Reference proteome</keyword>
<reference evidence="1 2" key="2">
    <citation type="journal article" date="2021" name="Genomics">
        <title>High-quality reference genome for Clonorchis sinensis.</title>
        <authorList>
            <person name="Young N.D."/>
            <person name="Stroehlein A.J."/>
            <person name="Kinkar L."/>
            <person name="Wang T."/>
            <person name="Sohn W.M."/>
            <person name="Chang B.C.H."/>
            <person name="Kaur P."/>
            <person name="Weisz D."/>
            <person name="Dudchenko O."/>
            <person name="Aiden E.L."/>
            <person name="Korhonen P.K."/>
            <person name="Gasser R.B."/>
        </authorList>
    </citation>
    <scope>NUCLEOTIDE SEQUENCE [LARGE SCALE GENOMIC DNA]</scope>
    <source>
        <strain evidence="1">Cs-k2</strain>
    </source>
</reference>
<dbReference type="OrthoDB" id="6227366at2759"/>
<name>A0A3R7GYM0_CLOSI</name>
<dbReference type="AlphaFoldDB" id="A0A3R7GYM0"/>
<dbReference type="Proteomes" id="UP000286415">
    <property type="component" value="Unassembled WGS sequence"/>
</dbReference>
<proteinExistence type="predicted"/>
<sequence length="356" mass="39624">MTDHESYADTMTREIESISQSFLSSVHSNLAEEEVNGSSSFLDIKNCAERLISSAYPVAVTGSDSRTSDMRGERVTTTPPTQMLQRDSADSVTDLAFQETQSEFTRRRTTRMPYQVAENSSAAYGRFPSYRGSSTGCTFRASIGLMFHLNIELHENVEKRLVSDNWNVRRPGAAHSVAWRHHKREIQLDSGPVQPGSILALVLPSGGITARYRNGATAERFFHQLSRLGKKTSPIISPSALKPIQLIRRSIRVNSRTLESRLDNLGVYRTPCFLRLARFSGARWPKWSEREFTDRKVRGSNPTSASRLPLSRLGQPDSIPALVQPSGGMAVRHRKGARAERLIDIAVLILSAIAIV</sequence>
<dbReference type="InParanoid" id="A0A3R7GYM0"/>
<gene>
    <name evidence="1" type="ORF">CSKR_112746</name>
</gene>
<reference evidence="1 2" key="1">
    <citation type="journal article" date="2018" name="Biotechnol. Adv.">
        <title>Improved genomic resources and new bioinformatic workflow for the carcinogenic parasite Clonorchis sinensis: Biotechnological implications.</title>
        <authorList>
            <person name="Wang D."/>
            <person name="Korhonen P.K."/>
            <person name="Gasser R.B."/>
            <person name="Young N.D."/>
        </authorList>
    </citation>
    <scope>NUCLEOTIDE SEQUENCE [LARGE SCALE GENOMIC DNA]</scope>
    <source>
        <strain evidence="1">Cs-k2</strain>
    </source>
</reference>
<organism evidence="1 2">
    <name type="scientific">Clonorchis sinensis</name>
    <name type="common">Chinese liver fluke</name>
    <dbReference type="NCBI Taxonomy" id="79923"/>
    <lineage>
        <taxon>Eukaryota</taxon>
        <taxon>Metazoa</taxon>
        <taxon>Spiralia</taxon>
        <taxon>Lophotrochozoa</taxon>
        <taxon>Platyhelminthes</taxon>
        <taxon>Trematoda</taxon>
        <taxon>Digenea</taxon>
        <taxon>Opisthorchiida</taxon>
        <taxon>Opisthorchiata</taxon>
        <taxon>Opisthorchiidae</taxon>
        <taxon>Clonorchis</taxon>
    </lineage>
</organism>
<accession>A0A3R7GYM0</accession>
<evidence type="ECO:0000313" key="1">
    <source>
        <dbReference type="EMBL" id="KAG5453185.1"/>
    </source>
</evidence>
<feature type="non-terminal residue" evidence="1">
    <location>
        <position position="356"/>
    </location>
</feature>
<evidence type="ECO:0000313" key="2">
    <source>
        <dbReference type="Proteomes" id="UP000286415"/>
    </source>
</evidence>
<comment type="caution">
    <text evidence="1">The sequence shown here is derived from an EMBL/GenBank/DDBJ whole genome shotgun (WGS) entry which is preliminary data.</text>
</comment>